<comment type="caution">
    <text evidence="4">The sequence shown here is derived from an EMBL/GenBank/DDBJ whole genome shotgun (WGS) entry which is preliminary data.</text>
</comment>
<dbReference type="InterPro" id="IPR036188">
    <property type="entry name" value="FAD/NAD-bd_sf"/>
</dbReference>
<evidence type="ECO:0000259" key="3">
    <source>
        <dbReference type="Pfam" id="PF05430"/>
    </source>
</evidence>
<feature type="domain" description="MnmC-like methyltransferase" evidence="3">
    <location>
        <begin position="149"/>
        <end position="268"/>
    </location>
</feature>
<evidence type="ECO:0000313" key="4">
    <source>
        <dbReference type="EMBL" id="GAA0214592.1"/>
    </source>
</evidence>
<dbReference type="InterPro" id="IPR008471">
    <property type="entry name" value="MnmC-like_methylTransf"/>
</dbReference>
<evidence type="ECO:0000313" key="5">
    <source>
        <dbReference type="Proteomes" id="UP001501221"/>
    </source>
</evidence>
<dbReference type="PANTHER" id="PTHR13847:SF289">
    <property type="entry name" value="GLYCINE OXIDASE"/>
    <property type="match status" value="1"/>
</dbReference>
<evidence type="ECO:0000259" key="2">
    <source>
        <dbReference type="Pfam" id="PF01266"/>
    </source>
</evidence>
<sequence length="647" mass="72895">MHNAFLGVKPAVIEWRQFDSEKHQWLSADENQLTPNAQLAPYSPAFDDIYFNPQDGIAESTHVFLEGNDLEQRFQALAAQGSPKSFNIFETGFGTGLNFLLTADLWRKTVASRGNAEQEPGLHYWSVEQFPINQKNLRQIYQVLDIESDYSATLIDNYPEALPGVHQVKIAHNITLHLVFYPLDKALKELALPENFTFDAWYLDGFAPSKNPDMWVKGLLHFMALHSNSSTTLSTFTVAAALRKPLPHYGFEIEKRPGFGRKREMLTARFTDKELSSPKPTLATPYIKTRAQPKKVAVIGAGLAGCALAHKLHQLGVEVHLYDKSGLCAGASNMPSLMAMPVMSVDHNAYSQLTFHGFQHLRNYINRYPELAYSHLVHQLPNRKYSQFHIDQYQQIYSAQTWDKHKEWFQFETLKLGESSVKSLKIPAIQVNGQEFCHHLIKDLPAVQLHLNTEVTHLSQLSDYDQIIVANGYLAANLFKDAELPKVTPMCGQLTTLKAQLEHRTPVNHDGHIAHYQNQLVIGATFENSSNESIQRKNSIKNIEQVNQRFGFSFSEKDIADEHPGVRATSYDRFPFCGYFGEITNEGANQSIWLNYGFGARGLCYSMLCAEVISYAMLGQPSPLSKTLLSRISPLRTSTLGTNSTAL</sequence>
<dbReference type="SUPFAM" id="SSF51971">
    <property type="entry name" value="Nucleotide-binding domain"/>
    <property type="match status" value="1"/>
</dbReference>
<dbReference type="Pfam" id="PF01266">
    <property type="entry name" value="DAO"/>
    <property type="match status" value="1"/>
</dbReference>
<protein>
    <submittedName>
        <fullName evidence="4">Bifunctional tRNA (5-methylaminomethyl-2-thiouridine)(34)-methyltransferase MnmD/FAD-dependent 5-carboxymethylaminomethyl-2-thiouridine(34) oxidoreductase MnmC</fullName>
    </submittedName>
</protein>
<organism evidence="4 5">
    <name type="scientific">Kangiella japonica</name>
    <dbReference type="NCBI Taxonomy" id="647384"/>
    <lineage>
        <taxon>Bacteria</taxon>
        <taxon>Pseudomonadati</taxon>
        <taxon>Pseudomonadota</taxon>
        <taxon>Gammaproteobacteria</taxon>
        <taxon>Kangiellales</taxon>
        <taxon>Kangiellaceae</taxon>
        <taxon>Kangiella</taxon>
    </lineage>
</organism>
<dbReference type="PANTHER" id="PTHR13847">
    <property type="entry name" value="SARCOSINE DEHYDROGENASE-RELATED"/>
    <property type="match status" value="1"/>
</dbReference>
<dbReference type="Gene3D" id="3.40.50.150">
    <property type="entry name" value="Vaccinia Virus protein VP39"/>
    <property type="match status" value="1"/>
</dbReference>
<feature type="domain" description="FAD dependent oxidoreductase" evidence="2">
    <location>
        <begin position="295"/>
        <end position="615"/>
    </location>
</feature>
<name>A0ABN0T7L9_9GAMM</name>
<reference evidence="4 5" key="1">
    <citation type="journal article" date="2019" name="Int. J. Syst. Evol. Microbiol.">
        <title>The Global Catalogue of Microorganisms (GCM) 10K type strain sequencing project: providing services to taxonomists for standard genome sequencing and annotation.</title>
        <authorList>
            <consortium name="The Broad Institute Genomics Platform"/>
            <consortium name="The Broad Institute Genome Sequencing Center for Infectious Disease"/>
            <person name="Wu L."/>
            <person name="Ma J."/>
        </authorList>
    </citation>
    <scope>NUCLEOTIDE SEQUENCE [LARGE SCALE GENOMIC DNA]</scope>
    <source>
        <strain evidence="4 5">JCM 16211</strain>
    </source>
</reference>
<dbReference type="NCBIfam" id="NF033855">
    <property type="entry name" value="tRNA_MNMC2"/>
    <property type="match status" value="1"/>
</dbReference>
<dbReference type="Gene3D" id="3.50.50.60">
    <property type="entry name" value="FAD/NAD(P)-binding domain"/>
    <property type="match status" value="1"/>
</dbReference>
<dbReference type="Gene3D" id="3.30.9.10">
    <property type="entry name" value="D-Amino Acid Oxidase, subunit A, domain 2"/>
    <property type="match status" value="1"/>
</dbReference>
<keyword evidence="5" id="KW-1185">Reference proteome</keyword>
<dbReference type="RefSeq" id="WP_343990408.1">
    <property type="nucleotide sequence ID" value="NZ_BAAAFM010000008.1"/>
</dbReference>
<gene>
    <name evidence="4" type="primary">mnmC</name>
    <name evidence="4" type="ORF">GCM10009123_22190</name>
</gene>
<dbReference type="Proteomes" id="UP001501221">
    <property type="component" value="Unassembled WGS sequence"/>
</dbReference>
<proteinExistence type="predicted"/>
<dbReference type="EMBL" id="BAAAFM010000008">
    <property type="protein sequence ID" value="GAA0214592.1"/>
    <property type="molecule type" value="Genomic_DNA"/>
</dbReference>
<keyword evidence="1" id="KW-0560">Oxidoreductase</keyword>
<evidence type="ECO:0000256" key="1">
    <source>
        <dbReference type="ARBA" id="ARBA00023002"/>
    </source>
</evidence>
<dbReference type="InterPro" id="IPR047785">
    <property type="entry name" value="tRNA_MNMC2"/>
</dbReference>
<dbReference type="InterPro" id="IPR029063">
    <property type="entry name" value="SAM-dependent_MTases_sf"/>
</dbReference>
<dbReference type="Pfam" id="PF05430">
    <property type="entry name" value="Methyltransf_30"/>
    <property type="match status" value="1"/>
</dbReference>
<accession>A0ABN0T7L9</accession>
<dbReference type="InterPro" id="IPR006076">
    <property type="entry name" value="FAD-dep_OxRdtase"/>
</dbReference>